<dbReference type="InterPro" id="IPR000182">
    <property type="entry name" value="GNAT_dom"/>
</dbReference>
<dbReference type="AlphaFoldDB" id="A0A255Z2X2"/>
<keyword evidence="2" id="KW-0012">Acyltransferase</keyword>
<dbReference type="InterPro" id="IPR016181">
    <property type="entry name" value="Acyl_CoA_acyltransferase"/>
</dbReference>
<dbReference type="InterPro" id="IPR051016">
    <property type="entry name" value="Diverse_Substrate_AcTransf"/>
</dbReference>
<protein>
    <recommendedName>
        <fullName evidence="3">N-acetyltransferase domain-containing protein</fullName>
    </recommendedName>
</protein>
<evidence type="ECO:0000313" key="5">
    <source>
        <dbReference type="Proteomes" id="UP000216998"/>
    </source>
</evidence>
<evidence type="ECO:0000259" key="3">
    <source>
        <dbReference type="PROSITE" id="PS51186"/>
    </source>
</evidence>
<dbReference type="PROSITE" id="PS51186">
    <property type="entry name" value="GNAT"/>
    <property type="match status" value="1"/>
</dbReference>
<dbReference type="RefSeq" id="WP_094454658.1">
    <property type="nucleotide sequence ID" value="NZ_NOXU01000024.1"/>
</dbReference>
<comment type="caution">
    <text evidence="4">The sequence shown here is derived from an EMBL/GenBank/DDBJ whole genome shotgun (WGS) entry which is preliminary data.</text>
</comment>
<dbReference type="Gene3D" id="3.40.630.30">
    <property type="match status" value="1"/>
</dbReference>
<dbReference type="Proteomes" id="UP000216998">
    <property type="component" value="Unassembled WGS sequence"/>
</dbReference>
<dbReference type="SUPFAM" id="SSF55729">
    <property type="entry name" value="Acyl-CoA N-acyltransferases (Nat)"/>
    <property type="match status" value="1"/>
</dbReference>
<feature type="domain" description="N-acetyltransferase" evidence="3">
    <location>
        <begin position="5"/>
        <end position="164"/>
    </location>
</feature>
<dbReference type="EMBL" id="NOXU01000024">
    <property type="protein sequence ID" value="OYQ35781.1"/>
    <property type="molecule type" value="Genomic_DNA"/>
</dbReference>
<proteinExistence type="predicted"/>
<sequence>MTLVSVVRPLVATDRTQWRSLWDAYCRFYKVEVPERVTGTLWSRIMDPSAPVKGLVATDADGHLLGLCHYVLHPHTWSAQLLCYLEDLFTVETARGQGVGSALINRLVEMGDKAGWGRVYWHTQETNTTARILYDKLTGGHDGFVRYTVRPGTQTVNSGSSAVS</sequence>
<evidence type="ECO:0000256" key="1">
    <source>
        <dbReference type="ARBA" id="ARBA00022679"/>
    </source>
</evidence>
<reference evidence="4 5" key="1">
    <citation type="submission" date="2017-07" db="EMBL/GenBank/DDBJ databases">
        <title>Niveispirillum cyanobacteriorum sp. nov., isolated from cyanobacterial aggregates in a eutrophic lake.</title>
        <authorList>
            <person name="Cai H."/>
        </authorList>
    </citation>
    <scope>NUCLEOTIDE SEQUENCE [LARGE SCALE GENOMIC DNA]</scope>
    <source>
        <strain evidence="5">TH1-14</strain>
    </source>
</reference>
<evidence type="ECO:0000256" key="2">
    <source>
        <dbReference type="ARBA" id="ARBA00023315"/>
    </source>
</evidence>
<keyword evidence="5" id="KW-1185">Reference proteome</keyword>
<dbReference type="PANTHER" id="PTHR10545:SF42">
    <property type="entry name" value="ACETYLTRANSFERASE"/>
    <property type="match status" value="1"/>
</dbReference>
<accession>A0A255Z2X2</accession>
<dbReference type="PANTHER" id="PTHR10545">
    <property type="entry name" value="DIAMINE N-ACETYLTRANSFERASE"/>
    <property type="match status" value="1"/>
</dbReference>
<dbReference type="OrthoDB" id="9805924at2"/>
<name>A0A255Z2X2_9PROT</name>
<gene>
    <name evidence="4" type="ORF">CHU95_05745</name>
</gene>
<keyword evidence="1" id="KW-0808">Transferase</keyword>
<dbReference type="CDD" id="cd04301">
    <property type="entry name" value="NAT_SF"/>
    <property type="match status" value="1"/>
</dbReference>
<evidence type="ECO:0000313" key="4">
    <source>
        <dbReference type="EMBL" id="OYQ35781.1"/>
    </source>
</evidence>
<dbReference type="Pfam" id="PF00583">
    <property type="entry name" value="Acetyltransf_1"/>
    <property type="match status" value="1"/>
</dbReference>
<dbReference type="GO" id="GO:0008080">
    <property type="term" value="F:N-acetyltransferase activity"/>
    <property type="evidence" value="ECO:0007669"/>
    <property type="project" value="TreeGrafter"/>
</dbReference>
<organism evidence="4 5">
    <name type="scientific">Niveispirillum lacus</name>
    <dbReference type="NCBI Taxonomy" id="1981099"/>
    <lineage>
        <taxon>Bacteria</taxon>
        <taxon>Pseudomonadati</taxon>
        <taxon>Pseudomonadota</taxon>
        <taxon>Alphaproteobacteria</taxon>
        <taxon>Rhodospirillales</taxon>
        <taxon>Azospirillaceae</taxon>
        <taxon>Niveispirillum</taxon>
    </lineage>
</organism>